<dbReference type="GO" id="GO:0005886">
    <property type="term" value="C:plasma membrane"/>
    <property type="evidence" value="ECO:0007669"/>
    <property type="project" value="UniProtKB-SubCell"/>
</dbReference>
<evidence type="ECO:0000313" key="11">
    <source>
        <dbReference type="Proteomes" id="UP000626180"/>
    </source>
</evidence>
<sequence>MKAETTSTPSTSAFRQALNAWARSDGVMWIYLFKVLIAAGLTLWLAMRLQLPHPSSAVITVFIVMQPQSGQVFAKSVYRLLGTVAGLIAMLALVALFAQERVPFLVCMSVWIGLCTAGAMRYRDMRSYGCVLAGYTAALIGIPAVMSPEGAFMSAVMRVLAISLAIICSGIVSAALFPQTTGAAMRNALYNRFGTFAGYVADVLRGKLERHVVESGGVRYAAEAVGLENMRSATAFEDPHMRMRSGRLSRLNSEFMTMTTRLHALSRLLLRLRQRQADVVLSAFDMAQAAFLELLDSVRGQPLTPPDAAAVAERLSALSDHTRVRIREARASLLANAPSEEDRLDFETAAELLFRLVDDLHNYVQTHASLAAPHHVREQWKARFVAKANAMAATVAGVRTALMVLLLSLFWIMTAWPYGGMFASNAAAVAALASSSPMPHKTAQQMAIGAFFGVTVGFFMNFFVFTQLDGYWMLMFALAPVFMLGSFVALRPGYMGYGLGSMVFFCFTSIPDNPPVYDPSNFINNGIAVLLSMATTAAISSILLPPNSAWLWRRLERDLRRQVVRVTSDPLPGLSSRFESATRDLLNQAYGLANGRPQVQKALLGWTFTVQEVGQAIIELRQEQERLPAEPRFAEASPWRQSIRAMGRALARLFLKPSQTNLQRALTAVDQAIACVEAQREPYSQHFDESPLRRIQSFLHFIRTSLLDPHAPLAQYAAPSEPATGIAHAS</sequence>
<evidence type="ECO:0000256" key="3">
    <source>
        <dbReference type="ARBA" id="ARBA00022475"/>
    </source>
</evidence>
<evidence type="ECO:0000256" key="5">
    <source>
        <dbReference type="ARBA" id="ARBA00022989"/>
    </source>
</evidence>
<dbReference type="RefSeq" id="WP_073449808.1">
    <property type="nucleotide sequence ID" value="NZ_FQYS01000004.1"/>
</dbReference>
<keyword evidence="11" id="KW-1185">Reference proteome</keyword>
<dbReference type="Pfam" id="PF04632">
    <property type="entry name" value="FUSC"/>
    <property type="match status" value="1"/>
</dbReference>
<dbReference type="PANTHER" id="PTHR30509:SF9">
    <property type="entry name" value="MULTIDRUG RESISTANCE PROTEIN MDTO"/>
    <property type="match status" value="1"/>
</dbReference>
<reference evidence="9 10" key="1">
    <citation type="submission" date="2018-06" db="EMBL/GenBank/DDBJ databases">
        <authorList>
            <consortium name="Pathogen Informatics"/>
            <person name="Doyle S."/>
        </authorList>
    </citation>
    <scope>NUCLEOTIDE SEQUENCE [LARGE SCALE GENOMIC DNA]</scope>
    <source>
        <strain evidence="9 10">NCTC11842</strain>
    </source>
</reference>
<evidence type="ECO:0000256" key="2">
    <source>
        <dbReference type="ARBA" id="ARBA00022448"/>
    </source>
</evidence>
<comment type="subcellular location">
    <subcellularLocation>
        <location evidence="1">Cell membrane</location>
        <topology evidence="1">Multi-pass membrane protein</topology>
    </subcellularLocation>
</comment>
<feature type="transmembrane region" description="Helical" evidence="7">
    <location>
        <begin position="28"/>
        <end position="46"/>
    </location>
</feature>
<evidence type="ECO:0000256" key="4">
    <source>
        <dbReference type="ARBA" id="ARBA00022692"/>
    </source>
</evidence>
<accession>A0A2X2CVL3</accession>
<evidence type="ECO:0000256" key="6">
    <source>
        <dbReference type="ARBA" id="ARBA00023136"/>
    </source>
</evidence>
<dbReference type="EMBL" id="UAUF01000014">
    <property type="protein sequence ID" value="SPZ12088.1"/>
    <property type="molecule type" value="Genomic_DNA"/>
</dbReference>
<keyword evidence="2" id="KW-0813">Transport</keyword>
<gene>
    <name evidence="9" type="primary">aaeB_3</name>
    <name evidence="8" type="ORF">IRZ65_10050</name>
    <name evidence="9" type="ORF">NCTC11842_04277</name>
</gene>
<dbReference type="GO" id="GO:0022857">
    <property type="term" value="F:transmembrane transporter activity"/>
    <property type="evidence" value="ECO:0007669"/>
    <property type="project" value="InterPro"/>
</dbReference>
<feature type="transmembrane region" description="Helical" evidence="7">
    <location>
        <begin position="390"/>
        <end position="412"/>
    </location>
</feature>
<evidence type="ECO:0000256" key="1">
    <source>
        <dbReference type="ARBA" id="ARBA00004651"/>
    </source>
</evidence>
<feature type="transmembrane region" description="Helical" evidence="7">
    <location>
        <begin position="77"/>
        <end position="96"/>
    </location>
</feature>
<dbReference type="PANTHER" id="PTHR30509">
    <property type="entry name" value="P-HYDROXYBENZOIC ACID EFFLUX PUMP SUBUNIT-RELATED"/>
    <property type="match status" value="1"/>
</dbReference>
<feature type="transmembrane region" description="Helical" evidence="7">
    <location>
        <begin position="127"/>
        <end position="146"/>
    </location>
</feature>
<feature type="transmembrane region" description="Helical" evidence="7">
    <location>
        <begin position="471"/>
        <end position="489"/>
    </location>
</feature>
<protein>
    <submittedName>
        <fullName evidence="8">FUSC family protein</fullName>
    </submittedName>
    <submittedName>
        <fullName evidence="9">Putative outer membrane protein</fullName>
    </submittedName>
</protein>
<keyword evidence="4 7" id="KW-0812">Transmembrane</keyword>
<reference evidence="8 11" key="2">
    <citation type="submission" date="2020-10" db="EMBL/GenBank/DDBJ databases">
        <title>Genome sequences of Pseudomonas isolates.</title>
        <authorList>
            <person name="Wessels L."/>
            <person name="Reich F."/>
            <person name="Hammerl J."/>
        </authorList>
    </citation>
    <scope>NUCLEOTIDE SEQUENCE [LARGE SCALE GENOMIC DNA]</scope>
    <source>
        <strain evidence="8 11">20-MO00624-0</strain>
    </source>
</reference>
<evidence type="ECO:0000313" key="8">
    <source>
        <dbReference type="EMBL" id="MBF8641025.1"/>
    </source>
</evidence>
<dbReference type="AlphaFoldDB" id="A0A2X2CVL3"/>
<dbReference type="InterPro" id="IPR006726">
    <property type="entry name" value="PHBA_efflux_AaeB/fusaric-R"/>
</dbReference>
<dbReference type="Proteomes" id="UP000250443">
    <property type="component" value="Unassembled WGS sequence"/>
</dbReference>
<feature type="transmembrane region" description="Helical" evidence="7">
    <location>
        <begin position="152"/>
        <end position="177"/>
    </location>
</feature>
<evidence type="ECO:0000256" key="7">
    <source>
        <dbReference type="SAM" id="Phobius"/>
    </source>
</evidence>
<evidence type="ECO:0000313" key="10">
    <source>
        <dbReference type="Proteomes" id="UP000250443"/>
    </source>
</evidence>
<proteinExistence type="predicted"/>
<keyword evidence="5 7" id="KW-1133">Transmembrane helix</keyword>
<organism evidence="9 10">
    <name type="scientific">Pseudomonas luteola</name>
    <dbReference type="NCBI Taxonomy" id="47886"/>
    <lineage>
        <taxon>Bacteria</taxon>
        <taxon>Pseudomonadati</taxon>
        <taxon>Pseudomonadota</taxon>
        <taxon>Gammaproteobacteria</taxon>
        <taxon>Pseudomonadales</taxon>
        <taxon>Pseudomonadaceae</taxon>
        <taxon>Pseudomonas</taxon>
    </lineage>
</organism>
<keyword evidence="6 7" id="KW-0472">Membrane</keyword>
<name>A0A2X2CVL3_PSELU</name>
<keyword evidence="3" id="KW-1003">Cell membrane</keyword>
<dbReference type="EMBL" id="JADMCD010000004">
    <property type="protein sequence ID" value="MBF8641025.1"/>
    <property type="molecule type" value="Genomic_DNA"/>
</dbReference>
<feature type="transmembrane region" description="Helical" evidence="7">
    <location>
        <begin position="446"/>
        <end position="465"/>
    </location>
</feature>
<evidence type="ECO:0000313" key="9">
    <source>
        <dbReference type="EMBL" id="SPZ12088.1"/>
    </source>
</evidence>
<feature type="transmembrane region" description="Helical" evidence="7">
    <location>
        <begin position="522"/>
        <end position="544"/>
    </location>
</feature>
<dbReference type="Proteomes" id="UP000626180">
    <property type="component" value="Unassembled WGS sequence"/>
</dbReference>